<evidence type="ECO:0000313" key="3">
    <source>
        <dbReference type="EMBL" id="MET4579637.1"/>
    </source>
</evidence>
<accession>A0ABV2QFB4</accession>
<gene>
    <name evidence="3" type="ORF">ABIE13_004774</name>
</gene>
<evidence type="ECO:0000259" key="2">
    <source>
        <dbReference type="Pfam" id="PF22622"/>
    </source>
</evidence>
<keyword evidence="4" id="KW-1185">Reference proteome</keyword>
<dbReference type="Pfam" id="PF22622">
    <property type="entry name" value="MFE-2_hydrat-2_N"/>
    <property type="match status" value="1"/>
</dbReference>
<organism evidence="3 4">
    <name type="scientific">Ottowia thiooxydans</name>
    <dbReference type="NCBI Taxonomy" id="219182"/>
    <lineage>
        <taxon>Bacteria</taxon>
        <taxon>Pseudomonadati</taxon>
        <taxon>Pseudomonadota</taxon>
        <taxon>Betaproteobacteria</taxon>
        <taxon>Burkholderiales</taxon>
        <taxon>Comamonadaceae</taxon>
        <taxon>Ottowia</taxon>
    </lineage>
</organism>
<protein>
    <submittedName>
        <fullName evidence="3">Acyl dehydratase</fullName>
    </submittedName>
</protein>
<dbReference type="InterPro" id="IPR054357">
    <property type="entry name" value="MFE-2_N"/>
</dbReference>
<dbReference type="EMBL" id="JBEPSH010000010">
    <property type="protein sequence ID" value="MET4579637.1"/>
    <property type="molecule type" value="Genomic_DNA"/>
</dbReference>
<reference evidence="3 4" key="1">
    <citation type="submission" date="2024-06" db="EMBL/GenBank/DDBJ databases">
        <title>Sorghum-associated microbial communities from plants grown in Nebraska, USA.</title>
        <authorList>
            <person name="Schachtman D."/>
        </authorList>
    </citation>
    <scope>NUCLEOTIDE SEQUENCE [LARGE SCALE GENOMIC DNA]</scope>
    <source>
        <strain evidence="3 4">2709</strain>
    </source>
</reference>
<dbReference type="RefSeq" id="WP_354447898.1">
    <property type="nucleotide sequence ID" value="NZ_JBEPSH010000010.1"/>
</dbReference>
<feature type="domain" description="Peroxisomal multifunctional enzyme type 2-like N-terminal" evidence="2">
    <location>
        <begin position="19"/>
        <end position="145"/>
    </location>
</feature>
<dbReference type="InterPro" id="IPR029069">
    <property type="entry name" value="HotDog_dom_sf"/>
</dbReference>
<dbReference type="Proteomes" id="UP001549320">
    <property type="component" value="Unassembled WGS sequence"/>
</dbReference>
<dbReference type="CDD" id="cd03448">
    <property type="entry name" value="HDE_HSD"/>
    <property type="match status" value="1"/>
</dbReference>
<dbReference type="InterPro" id="IPR002539">
    <property type="entry name" value="MaoC-like_dom"/>
</dbReference>
<dbReference type="PANTHER" id="PTHR13078:SF56">
    <property type="entry name" value="PEROXISOMAL MULTIFUNCTIONAL ENZYME TYPE 2"/>
    <property type="match status" value="1"/>
</dbReference>
<sequence>MPLNADALREWTFEPRHQTYTDRETLLYALSIGFGADPIDARELPFVYERDLKAVPTMAAVLCHLGAWTVDPRTGITRSKVVHGEQRLTFHAPLPPAAHLVANSRVIGAEDKGADKGALVHVERVISNADTSEPLVTIVQTSFCRADGGFGDSFGPTFTPHTLPERAPDLVVDTPTRLDAALLYRLNVDRNPLHVDPEAATRAGFPRPILHGLCTYGIGARLVISHLLDYAPERLKSFDVRFSSAVFPGETLSFEFWRDADVVSFQAFVRERGKKVLDNGRALLG</sequence>
<dbReference type="PANTHER" id="PTHR13078">
    <property type="entry name" value="PEROXISOMAL MULTIFUNCTIONAL ENZYME TYPE 2-RELATED"/>
    <property type="match status" value="1"/>
</dbReference>
<proteinExistence type="predicted"/>
<dbReference type="SUPFAM" id="SSF54637">
    <property type="entry name" value="Thioesterase/thiol ester dehydrase-isomerase"/>
    <property type="match status" value="2"/>
</dbReference>
<feature type="domain" description="MaoC-like" evidence="1">
    <location>
        <begin position="163"/>
        <end position="276"/>
    </location>
</feature>
<evidence type="ECO:0000259" key="1">
    <source>
        <dbReference type="Pfam" id="PF01575"/>
    </source>
</evidence>
<dbReference type="Pfam" id="PF01575">
    <property type="entry name" value="MaoC_dehydratas"/>
    <property type="match status" value="1"/>
</dbReference>
<name>A0ABV2QFB4_9BURK</name>
<dbReference type="Gene3D" id="3.10.129.10">
    <property type="entry name" value="Hotdog Thioesterase"/>
    <property type="match status" value="1"/>
</dbReference>
<evidence type="ECO:0000313" key="4">
    <source>
        <dbReference type="Proteomes" id="UP001549320"/>
    </source>
</evidence>
<comment type="caution">
    <text evidence="3">The sequence shown here is derived from an EMBL/GenBank/DDBJ whole genome shotgun (WGS) entry which is preliminary data.</text>
</comment>